<dbReference type="OrthoDB" id="1362002at2"/>
<evidence type="ECO:0008006" key="3">
    <source>
        <dbReference type="Google" id="ProtNLM"/>
    </source>
</evidence>
<proteinExistence type="predicted"/>
<dbReference type="RefSeq" id="WP_093479051.1">
    <property type="nucleotide sequence ID" value="NZ_FOUI01000033.1"/>
</dbReference>
<protein>
    <recommendedName>
        <fullName evidence="3">DUF3024 domain-containing protein</fullName>
    </recommendedName>
</protein>
<dbReference type="Proteomes" id="UP000243629">
    <property type="component" value="Unassembled WGS sequence"/>
</dbReference>
<keyword evidence="2" id="KW-1185">Reference proteome</keyword>
<dbReference type="Pfam" id="PF11225">
    <property type="entry name" value="DUF3024"/>
    <property type="match status" value="1"/>
</dbReference>
<organism evidence="1 2">
    <name type="scientific">Halopseudomonas yangmingensis</name>
    <dbReference type="NCBI Taxonomy" id="1720063"/>
    <lineage>
        <taxon>Bacteria</taxon>
        <taxon>Pseudomonadati</taxon>
        <taxon>Pseudomonadota</taxon>
        <taxon>Gammaproteobacteria</taxon>
        <taxon>Pseudomonadales</taxon>
        <taxon>Pseudomonadaceae</taxon>
        <taxon>Halopseudomonas</taxon>
    </lineage>
</organism>
<dbReference type="InterPro" id="IPR021388">
    <property type="entry name" value="DUF3024"/>
</dbReference>
<dbReference type="EMBL" id="FOUI01000033">
    <property type="protein sequence ID" value="SFM91582.1"/>
    <property type="molecule type" value="Genomic_DNA"/>
</dbReference>
<sequence length="115" mass="13457">MALNDVDRKRAEKLVGAFIEKLRPPPHIRPELDLGFRVEGQSVEIFEIRPVWQAPEQKMEHAVAKATFVKTQQVWKVYWQRADLKWHSYPPAPEVDSLEEFLSLVEKDEHACFFG</sequence>
<evidence type="ECO:0000313" key="1">
    <source>
        <dbReference type="EMBL" id="SFM91582.1"/>
    </source>
</evidence>
<dbReference type="AlphaFoldDB" id="A0A1I4URJ0"/>
<evidence type="ECO:0000313" key="2">
    <source>
        <dbReference type="Proteomes" id="UP000243629"/>
    </source>
</evidence>
<accession>A0A1I4URJ0</accession>
<gene>
    <name evidence="1" type="ORF">SAMN05216217_1332</name>
</gene>
<reference evidence="2" key="1">
    <citation type="submission" date="2016-10" db="EMBL/GenBank/DDBJ databases">
        <authorList>
            <person name="Varghese N."/>
            <person name="Submissions S."/>
        </authorList>
    </citation>
    <scope>NUCLEOTIDE SEQUENCE [LARGE SCALE GENOMIC DNA]</scope>
    <source>
        <strain evidence="2">DSM 24213</strain>
    </source>
</reference>
<dbReference type="STRING" id="1720063.SAMN05216217_1332"/>
<name>A0A1I4URJ0_9GAMM</name>